<dbReference type="PANTHER" id="PTHR42028:SF1">
    <property type="entry name" value="YALI0E30657P"/>
    <property type="match status" value="1"/>
</dbReference>
<evidence type="ECO:0000313" key="6">
    <source>
        <dbReference type="Proteomes" id="UP000439903"/>
    </source>
</evidence>
<evidence type="ECO:0000256" key="2">
    <source>
        <dbReference type="SAM" id="Phobius"/>
    </source>
</evidence>
<dbReference type="AlphaFoldDB" id="A0A8H4ARS3"/>
<feature type="compositionally biased region" description="Polar residues" evidence="1">
    <location>
        <begin position="34"/>
        <end position="46"/>
    </location>
</feature>
<dbReference type="OrthoDB" id="2435509at2759"/>
<feature type="domain" description="DUF7137" evidence="4">
    <location>
        <begin position="178"/>
        <end position="302"/>
    </location>
</feature>
<feature type="compositionally biased region" description="Low complexity" evidence="1">
    <location>
        <begin position="51"/>
        <end position="122"/>
    </location>
</feature>
<comment type="caution">
    <text evidence="5">The sequence shown here is derived from an EMBL/GenBank/DDBJ whole genome shotgun (WGS) entry which is preliminary data.</text>
</comment>
<keyword evidence="6" id="KW-1185">Reference proteome</keyword>
<proteinExistence type="predicted"/>
<organism evidence="5 6">
    <name type="scientific">Gigaspora margarita</name>
    <dbReference type="NCBI Taxonomy" id="4874"/>
    <lineage>
        <taxon>Eukaryota</taxon>
        <taxon>Fungi</taxon>
        <taxon>Fungi incertae sedis</taxon>
        <taxon>Mucoromycota</taxon>
        <taxon>Glomeromycotina</taxon>
        <taxon>Glomeromycetes</taxon>
        <taxon>Diversisporales</taxon>
        <taxon>Gigasporaceae</taxon>
        <taxon>Gigaspora</taxon>
    </lineage>
</organism>
<gene>
    <name evidence="5" type="ORF">F8M41_014016</name>
</gene>
<protein>
    <recommendedName>
        <fullName evidence="4">DUF7137 domain-containing protein</fullName>
    </recommendedName>
</protein>
<keyword evidence="3" id="KW-0732">Signal</keyword>
<feature type="region of interest" description="Disordered" evidence="1">
    <location>
        <begin position="32"/>
        <end position="171"/>
    </location>
</feature>
<dbReference type="EMBL" id="WTPW01000286">
    <property type="protein sequence ID" value="KAF0526604.1"/>
    <property type="molecule type" value="Genomic_DNA"/>
</dbReference>
<evidence type="ECO:0000259" key="4">
    <source>
        <dbReference type="Pfam" id="PF23585"/>
    </source>
</evidence>
<reference evidence="5 6" key="1">
    <citation type="journal article" date="2019" name="Environ. Microbiol.">
        <title>At the nexus of three kingdoms: the genome of the mycorrhizal fungus Gigaspora margarita provides insights into plant, endobacterial and fungal interactions.</title>
        <authorList>
            <person name="Venice F."/>
            <person name="Ghignone S."/>
            <person name="Salvioli di Fossalunga A."/>
            <person name="Amselem J."/>
            <person name="Novero M."/>
            <person name="Xianan X."/>
            <person name="Sedzielewska Toro K."/>
            <person name="Morin E."/>
            <person name="Lipzen A."/>
            <person name="Grigoriev I.V."/>
            <person name="Henrissat B."/>
            <person name="Martin F.M."/>
            <person name="Bonfante P."/>
        </authorList>
    </citation>
    <scope>NUCLEOTIDE SEQUENCE [LARGE SCALE GENOMIC DNA]</scope>
    <source>
        <strain evidence="5 6">BEG34</strain>
    </source>
</reference>
<feature type="transmembrane region" description="Helical" evidence="2">
    <location>
        <begin position="315"/>
        <end position="337"/>
    </location>
</feature>
<name>A0A8H4ARS3_GIGMA</name>
<feature type="compositionally biased region" description="Polar residues" evidence="1">
    <location>
        <begin position="123"/>
        <end position="168"/>
    </location>
</feature>
<evidence type="ECO:0000256" key="3">
    <source>
        <dbReference type="SAM" id="SignalP"/>
    </source>
</evidence>
<feature type="chain" id="PRO_5034817616" description="DUF7137 domain-containing protein" evidence="3">
    <location>
        <begin position="26"/>
        <end position="338"/>
    </location>
</feature>
<sequence length="338" mass="35653">MCLSLRKAILVAILFALPFSLQVSTDNLQKKDTQVITSPSPSSSHPVNGISEVSSLSSSSPSPTSSHPVISGVSSSSSPSSSQPGVAFNCTGGVSPLSSSSSQSGVTLNSTSRVTSSSPFSSQPGVTLNSTCGVPSKTPLSTTISNGPTITDITTPSDKNGITGNDTSPLPYVDPMTPPVSIIITSPTSVKSLMLKIGTNITFAWKYSTNFSIPPKFINVLVQPFVNLEQYFTVVANASGNITSVIWNTGEESLPVTKYKLYIFDERGKDAEALPGRLLSYAGFTFSLFQPKDRVDISQYTCLGCTDTPSNSSPFAYISSFITTSCVTLLAITIFNYL</sequence>
<feature type="signal peptide" evidence="3">
    <location>
        <begin position="1"/>
        <end position="25"/>
    </location>
</feature>
<dbReference type="Pfam" id="PF23585">
    <property type="entry name" value="DUF7137"/>
    <property type="match status" value="1"/>
</dbReference>
<keyword evidence="2" id="KW-1133">Transmembrane helix</keyword>
<keyword evidence="2" id="KW-0472">Membrane</keyword>
<dbReference type="PANTHER" id="PTHR42028">
    <property type="entry name" value="CHROMOSOME 1, WHOLE GENOME SHOTGUN SEQUENCE"/>
    <property type="match status" value="1"/>
</dbReference>
<dbReference type="InterPro" id="IPR055561">
    <property type="entry name" value="DUF7137"/>
</dbReference>
<keyword evidence="2" id="KW-0812">Transmembrane</keyword>
<accession>A0A8H4ARS3</accession>
<evidence type="ECO:0000313" key="5">
    <source>
        <dbReference type="EMBL" id="KAF0526604.1"/>
    </source>
</evidence>
<evidence type="ECO:0000256" key="1">
    <source>
        <dbReference type="SAM" id="MobiDB-lite"/>
    </source>
</evidence>
<dbReference type="Proteomes" id="UP000439903">
    <property type="component" value="Unassembled WGS sequence"/>
</dbReference>